<accession>A0A7Y9YDD8</accession>
<dbReference type="RefSeq" id="WP_179530985.1">
    <property type="nucleotide sequence ID" value="NZ_BAAAPP010000004.1"/>
</dbReference>
<dbReference type="InterPro" id="IPR005693">
    <property type="entry name" value="Mce"/>
</dbReference>
<evidence type="ECO:0000313" key="5">
    <source>
        <dbReference type="Proteomes" id="UP000537326"/>
    </source>
</evidence>
<dbReference type="Pfam" id="PF02470">
    <property type="entry name" value="MlaD"/>
    <property type="match status" value="1"/>
</dbReference>
<reference evidence="4 5" key="1">
    <citation type="submission" date="2020-07" db="EMBL/GenBank/DDBJ databases">
        <title>Sequencing the genomes of 1000 actinobacteria strains.</title>
        <authorList>
            <person name="Klenk H.-P."/>
        </authorList>
    </citation>
    <scope>NUCLEOTIDE SEQUENCE [LARGE SCALE GENOMIC DNA]</scope>
    <source>
        <strain evidence="4 5">DSM 18248</strain>
    </source>
</reference>
<dbReference type="PANTHER" id="PTHR33371">
    <property type="entry name" value="INTERMEMBRANE PHOSPHOLIPID TRANSPORT SYSTEM BINDING PROTEIN MLAD-RELATED"/>
    <property type="match status" value="1"/>
</dbReference>
<organism evidence="4 5">
    <name type="scientific">Nocardioides marinus</name>
    <dbReference type="NCBI Taxonomy" id="374514"/>
    <lineage>
        <taxon>Bacteria</taxon>
        <taxon>Bacillati</taxon>
        <taxon>Actinomycetota</taxon>
        <taxon>Actinomycetes</taxon>
        <taxon>Propionibacteriales</taxon>
        <taxon>Nocardioidaceae</taxon>
        <taxon>Nocardioides</taxon>
    </lineage>
</organism>
<protein>
    <submittedName>
        <fullName evidence="4">Phospholipid/cholesterol/gamma-HCH transport system substrate-binding protein</fullName>
    </submittedName>
</protein>
<proteinExistence type="predicted"/>
<dbReference type="NCBIfam" id="TIGR00996">
    <property type="entry name" value="Mtu_fam_mce"/>
    <property type="match status" value="1"/>
</dbReference>
<feature type="chain" id="PRO_5031308839" evidence="1">
    <location>
        <begin position="22"/>
        <end position="368"/>
    </location>
</feature>
<evidence type="ECO:0000256" key="1">
    <source>
        <dbReference type="SAM" id="SignalP"/>
    </source>
</evidence>
<comment type="caution">
    <text evidence="4">The sequence shown here is derived from an EMBL/GenBank/DDBJ whole genome shotgun (WGS) entry which is preliminary data.</text>
</comment>
<dbReference type="InterPro" id="IPR052336">
    <property type="entry name" value="MlaD_Phospholipid_Transporter"/>
</dbReference>
<dbReference type="GO" id="GO:0005576">
    <property type="term" value="C:extracellular region"/>
    <property type="evidence" value="ECO:0007669"/>
    <property type="project" value="TreeGrafter"/>
</dbReference>
<keyword evidence="5" id="KW-1185">Reference proteome</keyword>
<dbReference type="AlphaFoldDB" id="A0A7Y9YDD8"/>
<dbReference type="EMBL" id="JACBZI010000001">
    <property type="protein sequence ID" value="NYI10096.1"/>
    <property type="molecule type" value="Genomic_DNA"/>
</dbReference>
<feature type="domain" description="Mammalian cell entry C-terminal" evidence="3">
    <location>
        <begin position="118"/>
        <end position="300"/>
    </location>
</feature>
<name>A0A7Y9YDD8_9ACTN</name>
<dbReference type="Proteomes" id="UP000537326">
    <property type="component" value="Unassembled WGS sequence"/>
</dbReference>
<dbReference type="Pfam" id="PF11887">
    <property type="entry name" value="Mce4_CUP1"/>
    <property type="match status" value="1"/>
</dbReference>
<dbReference type="PANTHER" id="PTHR33371:SF15">
    <property type="entry name" value="LIPOPROTEIN LPRN"/>
    <property type="match status" value="1"/>
</dbReference>
<dbReference type="InterPro" id="IPR003399">
    <property type="entry name" value="Mce/MlaD"/>
</dbReference>
<feature type="domain" description="Mce/MlaD" evidence="2">
    <location>
        <begin position="40"/>
        <end position="112"/>
    </location>
</feature>
<gene>
    <name evidence="4" type="ORF">BKA05_001611</name>
</gene>
<evidence type="ECO:0000259" key="2">
    <source>
        <dbReference type="Pfam" id="PF02470"/>
    </source>
</evidence>
<dbReference type="InterPro" id="IPR024516">
    <property type="entry name" value="Mce_C"/>
</dbReference>
<evidence type="ECO:0000313" key="4">
    <source>
        <dbReference type="EMBL" id="NYI10096.1"/>
    </source>
</evidence>
<feature type="signal peptide" evidence="1">
    <location>
        <begin position="1"/>
        <end position="21"/>
    </location>
</feature>
<evidence type="ECO:0000259" key="3">
    <source>
        <dbReference type="Pfam" id="PF11887"/>
    </source>
</evidence>
<keyword evidence="1" id="KW-0732">Signal</keyword>
<sequence>MRRIVVALSGVLVLVMTCAGCSTTLGDLPLPGTGVEGETIVVEADFDEALNLATGAVVKVDGVDSGRVQDVSVVDFRARVRMLVQTGAELREGATARLRYTTPLGELFVDVTNAERGAPLADGARLPPQDTSTAPTVEDALAQASLLVNGGGLAQLQTVTEELRGALEGREDTAVSVLDRTLDVLDQVDAATGDVDRALRSLDSVSRTLRQRRETINGVLRDVRPAARVLRRSTPRLVGLLSEVESFAEVADDTVRRTREDLLSALRQAGPVLETLAGTRGEYADSLRALVRLAEELDGVAPGDYLNLSFDLRLTALSGGLPGLPILGDLLDDLLGGLVTALLGEEGLVDGLLNDLLGGRQGRAGGAR</sequence>